<accession>A0A0B5QTN9</accession>
<dbReference type="InterPro" id="IPR013708">
    <property type="entry name" value="Shikimate_DH-bd_N"/>
</dbReference>
<evidence type="ECO:0000256" key="7">
    <source>
        <dbReference type="HAMAP-Rule" id="MF_00222"/>
    </source>
</evidence>
<dbReference type="PANTHER" id="PTHR21089:SF1">
    <property type="entry name" value="BIFUNCTIONAL 3-DEHYDROQUINATE DEHYDRATASE_SHIKIMATE DEHYDROGENASE, CHLOROPLASTIC"/>
    <property type="match status" value="1"/>
</dbReference>
<proteinExistence type="inferred from homology"/>
<evidence type="ECO:0000256" key="6">
    <source>
        <dbReference type="ARBA" id="ARBA00023141"/>
    </source>
</evidence>
<dbReference type="UniPathway" id="UPA00053">
    <property type="reaction ID" value="UER00087"/>
</dbReference>
<gene>
    <name evidence="7" type="primary">aroE</name>
    <name evidence="9" type="ORF">LF65_05111</name>
</gene>
<feature type="binding site" evidence="7">
    <location>
        <position position="232"/>
    </location>
    <ligand>
        <name>NADP(+)</name>
        <dbReference type="ChEBI" id="CHEBI:58349"/>
    </ligand>
</feature>
<keyword evidence="3 7" id="KW-0028">Amino-acid biosynthesis</keyword>
<dbReference type="GO" id="GO:0005829">
    <property type="term" value="C:cytosol"/>
    <property type="evidence" value="ECO:0007669"/>
    <property type="project" value="TreeGrafter"/>
</dbReference>
<evidence type="ECO:0000256" key="1">
    <source>
        <dbReference type="ARBA" id="ARBA00004871"/>
    </source>
</evidence>
<dbReference type="EMBL" id="CP010086">
    <property type="protein sequence ID" value="AJH01637.1"/>
    <property type="molecule type" value="Genomic_DNA"/>
</dbReference>
<name>A0A0B5QTN9_CLOBE</name>
<dbReference type="STRING" id="1520.LF65_05111"/>
<feature type="binding site" evidence="7">
    <location>
        <position position="86"/>
    </location>
    <ligand>
        <name>shikimate</name>
        <dbReference type="ChEBI" id="CHEBI:36208"/>
    </ligand>
</feature>
<dbReference type="EC" id="1.1.1.25" evidence="2 7"/>
<organism evidence="9 10">
    <name type="scientific">Clostridium beijerinckii</name>
    <name type="common">Clostridium MP</name>
    <dbReference type="NCBI Taxonomy" id="1520"/>
    <lineage>
        <taxon>Bacteria</taxon>
        <taxon>Bacillati</taxon>
        <taxon>Bacillota</taxon>
        <taxon>Clostridia</taxon>
        <taxon>Eubacteriales</taxon>
        <taxon>Clostridiaceae</taxon>
        <taxon>Clostridium</taxon>
    </lineage>
</organism>
<feature type="binding site" evidence="7">
    <location>
        <position position="61"/>
    </location>
    <ligand>
        <name>shikimate</name>
        <dbReference type="ChEBI" id="CHEBI:36208"/>
    </ligand>
</feature>
<dbReference type="CDD" id="cd01065">
    <property type="entry name" value="NAD_bind_Shikimate_DH"/>
    <property type="match status" value="1"/>
</dbReference>
<feature type="binding site" evidence="7">
    <location>
        <position position="211"/>
    </location>
    <ligand>
        <name>shikimate</name>
        <dbReference type="ChEBI" id="CHEBI:36208"/>
    </ligand>
</feature>
<feature type="binding site" evidence="7">
    <location>
        <position position="239"/>
    </location>
    <ligand>
        <name>shikimate</name>
        <dbReference type="ChEBI" id="CHEBI:36208"/>
    </ligand>
</feature>
<comment type="catalytic activity">
    <reaction evidence="7">
        <text>shikimate + NADP(+) = 3-dehydroshikimate + NADPH + H(+)</text>
        <dbReference type="Rhea" id="RHEA:17737"/>
        <dbReference type="ChEBI" id="CHEBI:15378"/>
        <dbReference type="ChEBI" id="CHEBI:16630"/>
        <dbReference type="ChEBI" id="CHEBI:36208"/>
        <dbReference type="ChEBI" id="CHEBI:57783"/>
        <dbReference type="ChEBI" id="CHEBI:58349"/>
        <dbReference type="EC" id="1.1.1.25"/>
    </reaction>
</comment>
<evidence type="ECO:0000256" key="2">
    <source>
        <dbReference type="ARBA" id="ARBA00012962"/>
    </source>
</evidence>
<dbReference type="InterPro" id="IPR036291">
    <property type="entry name" value="NAD(P)-bd_dom_sf"/>
</dbReference>
<sequence>MEFYGILGGTLKHTISPIIHKKVFSLLNIEGAYKDFVVGQEDIGKFTEALKVLKIKGVNVTIPYKEEIMKYLDFISPEAEKIKAINTILLKNEKLYGYNTDYFGFGKIISKNNIKLKDEVVMVLGTGGGAKAIITFLLDEGVSKIYLVSRTHKNDEQYDDKIECVTYEEIEHIKGHVIINTTPVGMYPNVDASPVGHKVIDNFNVLIDIVYNPKETKFLRLGRELNKSVYGGLTMLIYQAIKSEEIWQDFSINEEISEEISSYINEEFK</sequence>
<dbReference type="RefSeq" id="WP_041900098.1">
    <property type="nucleotide sequence ID" value="NZ_CP010086.2"/>
</dbReference>
<evidence type="ECO:0000256" key="5">
    <source>
        <dbReference type="ARBA" id="ARBA00023002"/>
    </source>
</evidence>
<feature type="binding site" evidence="7">
    <location>
        <position position="101"/>
    </location>
    <ligand>
        <name>shikimate</name>
        <dbReference type="ChEBI" id="CHEBI:36208"/>
    </ligand>
</feature>
<feature type="binding site" evidence="7">
    <location>
        <position position="209"/>
    </location>
    <ligand>
        <name>NADP(+)</name>
        <dbReference type="ChEBI" id="CHEBI:58349"/>
    </ligand>
</feature>
<evidence type="ECO:0000259" key="8">
    <source>
        <dbReference type="Pfam" id="PF08501"/>
    </source>
</evidence>
<dbReference type="GO" id="GO:0004764">
    <property type="term" value="F:shikimate 3-dehydrogenase (NADP+) activity"/>
    <property type="evidence" value="ECO:0007669"/>
    <property type="project" value="UniProtKB-UniRule"/>
</dbReference>
<dbReference type="Proteomes" id="UP000031866">
    <property type="component" value="Chromosome"/>
</dbReference>
<evidence type="ECO:0000256" key="3">
    <source>
        <dbReference type="ARBA" id="ARBA00022605"/>
    </source>
</evidence>
<feature type="binding site" evidence="7">
    <location>
        <begin position="14"/>
        <end position="16"/>
    </location>
    <ligand>
        <name>shikimate</name>
        <dbReference type="ChEBI" id="CHEBI:36208"/>
    </ligand>
</feature>
<dbReference type="OrthoDB" id="9792692at2"/>
<dbReference type="Pfam" id="PF08501">
    <property type="entry name" value="Shikimate_dh_N"/>
    <property type="match status" value="1"/>
</dbReference>
<evidence type="ECO:0000256" key="4">
    <source>
        <dbReference type="ARBA" id="ARBA00022857"/>
    </source>
</evidence>
<comment type="similarity">
    <text evidence="7">Belongs to the shikimate dehydrogenase family.</text>
</comment>
<reference evidence="10" key="1">
    <citation type="submission" date="2014-12" db="EMBL/GenBank/DDBJ databases">
        <title>Genome sequence of Clostridium beijerinckii strain 59B.</title>
        <authorList>
            <person name="Little G.T."/>
            <person name="Minton N.P."/>
        </authorList>
    </citation>
    <scope>NUCLEOTIDE SEQUENCE [LARGE SCALE GENOMIC DNA]</scope>
    <source>
        <strain evidence="10">59B</strain>
    </source>
</reference>
<dbReference type="AlphaFoldDB" id="A0A0B5QTN9"/>
<keyword evidence="6 7" id="KW-0057">Aromatic amino acid biosynthesis</keyword>
<protein>
    <recommendedName>
        <fullName evidence="2 7">Shikimate dehydrogenase (NADP(+))</fullName>
        <shortName evidence="7">SDH</shortName>
        <ecNumber evidence="2 7">1.1.1.25</ecNumber>
    </recommendedName>
</protein>
<dbReference type="KEGG" id="cbei:LF65_05111"/>
<feature type="domain" description="Shikimate dehydrogenase substrate binding N-terminal" evidence="8">
    <location>
        <begin position="6"/>
        <end position="88"/>
    </location>
</feature>
<dbReference type="SUPFAM" id="SSF51735">
    <property type="entry name" value="NAD(P)-binding Rossmann-fold domains"/>
    <property type="match status" value="1"/>
</dbReference>
<comment type="pathway">
    <text evidence="1 7">Metabolic intermediate biosynthesis; chorismate biosynthesis; chorismate from D-erythrose 4-phosphate and phosphoenolpyruvate: step 4/7.</text>
</comment>
<feature type="active site" description="Proton acceptor" evidence="7">
    <location>
        <position position="65"/>
    </location>
</feature>
<evidence type="ECO:0000313" key="9">
    <source>
        <dbReference type="EMBL" id="AJH01637.1"/>
    </source>
</evidence>
<comment type="caution">
    <text evidence="7">Lacks conserved residue(s) required for the propagation of feature annotation.</text>
</comment>
<comment type="subunit">
    <text evidence="7">Homodimer.</text>
</comment>
<dbReference type="InterPro" id="IPR022893">
    <property type="entry name" value="Shikimate_DH_fam"/>
</dbReference>
<dbReference type="SUPFAM" id="SSF53223">
    <property type="entry name" value="Aminoacid dehydrogenase-like, N-terminal domain"/>
    <property type="match status" value="1"/>
</dbReference>
<dbReference type="Gene3D" id="3.40.50.720">
    <property type="entry name" value="NAD(P)-binding Rossmann-like Domain"/>
    <property type="match status" value="1"/>
</dbReference>
<dbReference type="NCBIfam" id="TIGR00507">
    <property type="entry name" value="aroE"/>
    <property type="match status" value="1"/>
</dbReference>
<dbReference type="PANTHER" id="PTHR21089">
    <property type="entry name" value="SHIKIMATE DEHYDROGENASE"/>
    <property type="match status" value="1"/>
</dbReference>
<comment type="function">
    <text evidence="7">Involved in the biosynthesis of the chorismate, which leads to the biosynthesis of aromatic amino acids. Catalyzes the reversible NADPH linked reduction of 3-dehydroshikimate (DHSA) to yield shikimate (SA).</text>
</comment>
<dbReference type="GO" id="GO:0019632">
    <property type="term" value="P:shikimate metabolic process"/>
    <property type="evidence" value="ECO:0007669"/>
    <property type="project" value="InterPro"/>
</dbReference>
<dbReference type="InterPro" id="IPR011342">
    <property type="entry name" value="Shikimate_DH"/>
</dbReference>
<keyword evidence="4 7" id="KW-0521">NADP</keyword>
<keyword evidence="5 7" id="KW-0560">Oxidoreductase</keyword>
<dbReference type="InterPro" id="IPR046346">
    <property type="entry name" value="Aminoacid_DH-like_N_sf"/>
</dbReference>
<dbReference type="GO" id="GO:0009073">
    <property type="term" value="P:aromatic amino acid family biosynthetic process"/>
    <property type="evidence" value="ECO:0007669"/>
    <property type="project" value="UniProtKB-KW"/>
</dbReference>
<dbReference type="GO" id="GO:0008652">
    <property type="term" value="P:amino acid biosynthetic process"/>
    <property type="evidence" value="ECO:0007669"/>
    <property type="project" value="UniProtKB-KW"/>
</dbReference>
<evidence type="ECO:0000313" key="10">
    <source>
        <dbReference type="Proteomes" id="UP000031866"/>
    </source>
</evidence>
<dbReference type="GO" id="GO:0009423">
    <property type="term" value="P:chorismate biosynthetic process"/>
    <property type="evidence" value="ECO:0007669"/>
    <property type="project" value="UniProtKB-UniRule"/>
</dbReference>
<dbReference type="Gene3D" id="3.40.50.10860">
    <property type="entry name" value="Leucine Dehydrogenase, chain A, domain 1"/>
    <property type="match status" value="1"/>
</dbReference>
<dbReference type="HAMAP" id="MF_00222">
    <property type="entry name" value="Shikimate_DH_AroE"/>
    <property type="match status" value="1"/>
</dbReference>
<dbReference type="GO" id="GO:0050661">
    <property type="term" value="F:NADP binding"/>
    <property type="evidence" value="ECO:0007669"/>
    <property type="project" value="InterPro"/>
</dbReference>